<dbReference type="GO" id="GO:0016746">
    <property type="term" value="F:acyltransferase activity"/>
    <property type="evidence" value="ECO:0007669"/>
    <property type="project" value="UniProtKB-KW"/>
</dbReference>
<protein>
    <submittedName>
        <fullName evidence="2">GNAT family N-acetyltransferase</fullName>
        <ecNumber evidence="2">2.3.1.-</ecNumber>
    </submittedName>
</protein>
<dbReference type="InterPro" id="IPR000182">
    <property type="entry name" value="GNAT_dom"/>
</dbReference>
<dbReference type="Gene3D" id="3.40.630.30">
    <property type="match status" value="1"/>
</dbReference>
<dbReference type="PROSITE" id="PS51186">
    <property type="entry name" value="GNAT"/>
    <property type="match status" value="1"/>
</dbReference>
<evidence type="ECO:0000313" key="3">
    <source>
        <dbReference type="Proteomes" id="UP001652503"/>
    </source>
</evidence>
<evidence type="ECO:0000313" key="2">
    <source>
        <dbReference type="EMBL" id="MCV2863668.1"/>
    </source>
</evidence>
<dbReference type="EMBL" id="JAOWLA010000002">
    <property type="protein sequence ID" value="MCV2863668.1"/>
    <property type="molecule type" value="Genomic_DNA"/>
</dbReference>
<dbReference type="RefSeq" id="WP_263720125.1">
    <property type="nucleotide sequence ID" value="NZ_JAOWLA010000002.1"/>
</dbReference>
<proteinExistence type="predicted"/>
<keyword evidence="3" id="KW-1185">Reference proteome</keyword>
<dbReference type="Proteomes" id="UP001652503">
    <property type="component" value="Unassembled WGS sequence"/>
</dbReference>
<dbReference type="EC" id="2.3.1.-" evidence="2"/>
<feature type="domain" description="N-acetyltransferase" evidence="1">
    <location>
        <begin position="1"/>
        <end position="154"/>
    </location>
</feature>
<reference evidence="2 3" key="1">
    <citation type="submission" date="2022-10" db="EMBL/GenBank/DDBJ databases">
        <title>Defluviimonas sp. nov., isolated from ocean surface water.</title>
        <authorList>
            <person name="He W."/>
            <person name="Wang L."/>
            <person name="Zhang D.-F."/>
        </authorList>
    </citation>
    <scope>NUCLEOTIDE SEQUENCE [LARGE SCALE GENOMIC DNA]</scope>
    <source>
        <strain evidence="2 3">WL0075</strain>
    </source>
</reference>
<comment type="caution">
    <text evidence="2">The sequence shown here is derived from an EMBL/GenBank/DDBJ whole genome shotgun (WGS) entry which is preliminary data.</text>
</comment>
<accession>A0ABT2YXQ9</accession>
<dbReference type="InterPro" id="IPR052564">
    <property type="entry name" value="N-acetyltrans/Recomb-assoc"/>
</dbReference>
<name>A0ABT2YXQ9_9RHOB</name>
<organism evidence="2 3">
    <name type="scientific">Albidovulum sediminicola</name>
    <dbReference type="NCBI Taxonomy" id="2984331"/>
    <lineage>
        <taxon>Bacteria</taxon>
        <taxon>Pseudomonadati</taxon>
        <taxon>Pseudomonadota</taxon>
        <taxon>Alphaproteobacteria</taxon>
        <taxon>Rhodobacterales</taxon>
        <taxon>Paracoccaceae</taxon>
        <taxon>Albidovulum</taxon>
    </lineage>
</organism>
<dbReference type="SUPFAM" id="SSF55729">
    <property type="entry name" value="Acyl-CoA N-acyltransferases (Nat)"/>
    <property type="match status" value="1"/>
</dbReference>
<dbReference type="InterPro" id="IPR016181">
    <property type="entry name" value="Acyl_CoA_acyltransferase"/>
</dbReference>
<dbReference type="CDD" id="cd04301">
    <property type="entry name" value="NAT_SF"/>
    <property type="match status" value="1"/>
</dbReference>
<keyword evidence="2" id="KW-0808">Transferase</keyword>
<gene>
    <name evidence="2" type="ORF">OE647_02820</name>
</gene>
<sequence>MQIRSYRPEDRPAVAWVFYRAVREGAAAFYDEAQRVVWAPSAHPDPDRPDKLLDQWCWVAEDADGLKGVMSLEPGGYLDMAFVLPEVMGKGVADALYAALIEGARAEGERHLTVRASHLARRFFQKRGWRIDAAEDYETGGQVFETFMMSIDLGDS</sequence>
<evidence type="ECO:0000259" key="1">
    <source>
        <dbReference type="PROSITE" id="PS51186"/>
    </source>
</evidence>
<dbReference type="PANTHER" id="PTHR43451:SF1">
    <property type="entry name" value="ACETYLTRANSFERASE"/>
    <property type="match status" value="1"/>
</dbReference>
<keyword evidence="2" id="KW-0012">Acyltransferase</keyword>
<dbReference type="Pfam" id="PF13673">
    <property type="entry name" value="Acetyltransf_10"/>
    <property type="match status" value="1"/>
</dbReference>
<dbReference type="PANTHER" id="PTHR43451">
    <property type="entry name" value="ACETYLTRANSFERASE (GNAT) FAMILY PROTEIN"/>
    <property type="match status" value="1"/>
</dbReference>